<evidence type="ECO:0008006" key="3">
    <source>
        <dbReference type="Google" id="ProtNLM"/>
    </source>
</evidence>
<reference evidence="1 2" key="1">
    <citation type="submission" date="2018-10" db="EMBL/GenBank/DDBJ databases">
        <title>Butyricimonas faecalis sp. nov., isolated from human faeces and emended description of the genus Butyricimonas.</title>
        <authorList>
            <person name="Le Roy T."/>
            <person name="Van der Smissen P."/>
            <person name="Paquot A."/>
            <person name="Delzenne N."/>
            <person name="Muccioli G."/>
            <person name="Collet J.-F."/>
            <person name="Cani P.D."/>
        </authorList>
    </citation>
    <scope>NUCLEOTIDE SEQUENCE [LARGE SCALE GENOMIC DNA]</scope>
    <source>
        <strain evidence="1 2">H184</strain>
    </source>
</reference>
<evidence type="ECO:0000313" key="1">
    <source>
        <dbReference type="EMBL" id="AZS30514.1"/>
    </source>
</evidence>
<dbReference type="PROSITE" id="PS51257">
    <property type="entry name" value="PROKAR_LIPOPROTEIN"/>
    <property type="match status" value="1"/>
</dbReference>
<dbReference type="KEGG" id="buy:D8S85_13805"/>
<proteinExistence type="predicted"/>
<protein>
    <recommendedName>
        <fullName evidence="3">DUF4625 domain-containing protein</fullName>
    </recommendedName>
</protein>
<name>A0A3S9VVD7_9BACT</name>
<dbReference type="AlphaFoldDB" id="A0A3S9VVD7"/>
<gene>
    <name evidence="1" type="ORF">D8S85_13805</name>
</gene>
<accession>A0A3S9VVD7</accession>
<keyword evidence="2" id="KW-1185">Reference proteome</keyword>
<dbReference type="RefSeq" id="WP_106481166.1">
    <property type="nucleotide sequence ID" value="NZ_CP032819.1"/>
</dbReference>
<evidence type="ECO:0000313" key="2">
    <source>
        <dbReference type="Proteomes" id="UP000270673"/>
    </source>
</evidence>
<sequence>MKIFCKYIIPILLLLAAISCDKTTVGYLFADNLTYTPDSIVVKAVLDPVEDEEQIDKEMPWQSVALEGVQGTSPINYAIENVVTPDGDPASVSQFQMVRKGVIELPWNHTVPPGRYVISIRVSNEGRSIVKDSVYTVIVK</sequence>
<organism evidence="1 2">
    <name type="scientific">Butyricimonas faecalis</name>
    <dbReference type="NCBI Taxonomy" id="2093856"/>
    <lineage>
        <taxon>Bacteria</taxon>
        <taxon>Pseudomonadati</taxon>
        <taxon>Bacteroidota</taxon>
        <taxon>Bacteroidia</taxon>
        <taxon>Bacteroidales</taxon>
        <taxon>Odoribacteraceae</taxon>
        <taxon>Butyricimonas</taxon>
    </lineage>
</organism>
<dbReference type="Proteomes" id="UP000270673">
    <property type="component" value="Chromosome"/>
</dbReference>
<dbReference type="EMBL" id="CP032819">
    <property type="protein sequence ID" value="AZS30514.1"/>
    <property type="molecule type" value="Genomic_DNA"/>
</dbReference>
<dbReference type="OrthoDB" id="1098325at2"/>